<evidence type="ECO:0000256" key="3">
    <source>
        <dbReference type="ARBA" id="ARBA00022606"/>
    </source>
</evidence>
<feature type="transmembrane region" description="Helical" evidence="10">
    <location>
        <begin position="45"/>
        <end position="68"/>
    </location>
</feature>
<keyword evidence="7 10" id="KW-0472">Membrane</keyword>
<dbReference type="GO" id="GO:0005886">
    <property type="term" value="C:plasma membrane"/>
    <property type="evidence" value="ECO:0007669"/>
    <property type="project" value="UniProtKB-SubCell"/>
</dbReference>
<dbReference type="EMBL" id="JBEHCU010010991">
    <property type="protein sequence ID" value="KAL1377408.1"/>
    <property type="molecule type" value="Genomic_DNA"/>
</dbReference>
<evidence type="ECO:0000256" key="1">
    <source>
        <dbReference type="ARBA" id="ARBA00004651"/>
    </source>
</evidence>
<accession>A0ABD1CM09</accession>
<dbReference type="GO" id="GO:0007608">
    <property type="term" value="P:sensory perception of smell"/>
    <property type="evidence" value="ECO:0007669"/>
    <property type="project" value="UniProtKB-KW"/>
</dbReference>
<evidence type="ECO:0000256" key="10">
    <source>
        <dbReference type="SAM" id="Phobius"/>
    </source>
</evidence>
<protein>
    <recommendedName>
        <fullName evidence="13">Odorant receptor</fullName>
    </recommendedName>
</protein>
<keyword evidence="9" id="KW-0807">Transducer</keyword>
<evidence type="ECO:0008006" key="13">
    <source>
        <dbReference type="Google" id="ProtNLM"/>
    </source>
</evidence>
<keyword evidence="8" id="KW-0675">Receptor</keyword>
<evidence type="ECO:0000256" key="6">
    <source>
        <dbReference type="ARBA" id="ARBA00022989"/>
    </source>
</evidence>
<keyword evidence="5" id="KW-0552">Olfaction</keyword>
<evidence type="ECO:0000256" key="7">
    <source>
        <dbReference type="ARBA" id="ARBA00023136"/>
    </source>
</evidence>
<evidence type="ECO:0000313" key="12">
    <source>
        <dbReference type="Proteomes" id="UP001562425"/>
    </source>
</evidence>
<evidence type="ECO:0000256" key="9">
    <source>
        <dbReference type="ARBA" id="ARBA00023224"/>
    </source>
</evidence>
<evidence type="ECO:0000256" key="4">
    <source>
        <dbReference type="ARBA" id="ARBA00022692"/>
    </source>
</evidence>
<organism evidence="11 12">
    <name type="scientific">Culex pipiens pipiens</name>
    <name type="common">Northern house mosquito</name>
    <dbReference type="NCBI Taxonomy" id="38569"/>
    <lineage>
        <taxon>Eukaryota</taxon>
        <taxon>Metazoa</taxon>
        <taxon>Ecdysozoa</taxon>
        <taxon>Arthropoda</taxon>
        <taxon>Hexapoda</taxon>
        <taxon>Insecta</taxon>
        <taxon>Pterygota</taxon>
        <taxon>Neoptera</taxon>
        <taxon>Endopterygota</taxon>
        <taxon>Diptera</taxon>
        <taxon>Nematocera</taxon>
        <taxon>Culicoidea</taxon>
        <taxon>Culicidae</taxon>
        <taxon>Culicinae</taxon>
        <taxon>Culicini</taxon>
        <taxon>Culex</taxon>
        <taxon>Culex</taxon>
    </lineage>
</organism>
<evidence type="ECO:0000256" key="5">
    <source>
        <dbReference type="ARBA" id="ARBA00022725"/>
    </source>
</evidence>
<dbReference type="PANTHER" id="PTHR21137">
    <property type="entry name" value="ODORANT RECEPTOR"/>
    <property type="match status" value="1"/>
</dbReference>
<sequence>MEALDKFMQYTNYVRGICKVLGMDVLGPNYKRNYRTNVSLVTDWYATYGFLVASVFQLLVFSVLGTIIQLMNDRIIMLIYNLPWHLLPNNEKKSFCFLLFKSQRPIEILIRGLGPMNVETFTEIMKVIYQAFTMMYSFLIDQQL</sequence>
<keyword evidence="4 10" id="KW-0812">Transmembrane</keyword>
<dbReference type="GO" id="GO:0007165">
    <property type="term" value="P:signal transduction"/>
    <property type="evidence" value="ECO:0007669"/>
    <property type="project" value="UniProtKB-KW"/>
</dbReference>
<comment type="caution">
    <text evidence="11">The sequence shown here is derived from an EMBL/GenBank/DDBJ whole genome shotgun (WGS) entry which is preliminary data.</text>
</comment>
<dbReference type="Pfam" id="PF02949">
    <property type="entry name" value="7tm_6"/>
    <property type="match status" value="1"/>
</dbReference>
<reference evidence="11 12" key="1">
    <citation type="submission" date="2024-05" db="EMBL/GenBank/DDBJ databases">
        <title>Culex pipiens pipiens assembly and annotation.</title>
        <authorList>
            <person name="Alout H."/>
            <person name="Durand T."/>
        </authorList>
    </citation>
    <scope>NUCLEOTIDE SEQUENCE [LARGE SCALE GENOMIC DNA]</scope>
    <source>
        <strain evidence="11">HA-2024</strain>
        <tissue evidence="11">Whole body</tissue>
    </source>
</reference>
<keyword evidence="2" id="KW-1003">Cell membrane</keyword>
<dbReference type="InterPro" id="IPR004117">
    <property type="entry name" value="7tm6_olfct_rcpt"/>
</dbReference>
<comment type="subcellular location">
    <subcellularLocation>
        <location evidence="1">Cell membrane</location>
        <topology evidence="1">Multi-pass membrane protein</topology>
    </subcellularLocation>
</comment>
<dbReference type="AlphaFoldDB" id="A0ABD1CM09"/>
<evidence type="ECO:0000256" key="2">
    <source>
        <dbReference type="ARBA" id="ARBA00022475"/>
    </source>
</evidence>
<keyword evidence="3" id="KW-0716">Sensory transduction</keyword>
<dbReference type="Proteomes" id="UP001562425">
    <property type="component" value="Unassembled WGS sequence"/>
</dbReference>
<keyword evidence="12" id="KW-1185">Reference proteome</keyword>
<keyword evidence="6 10" id="KW-1133">Transmembrane helix</keyword>
<name>A0ABD1CM09_CULPP</name>
<dbReference type="PANTHER" id="PTHR21137:SF35">
    <property type="entry name" value="ODORANT RECEPTOR 19A-RELATED"/>
    <property type="match status" value="1"/>
</dbReference>
<proteinExistence type="predicted"/>
<gene>
    <name evidence="11" type="ORF">pipiens_016288</name>
</gene>
<evidence type="ECO:0000256" key="8">
    <source>
        <dbReference type="ARBA" id="ARBA00023170"/>
    </source>
</evidence>
<evidence type="ECO:0000313" key="11">
    <source>
        <dbReference type="EMBL" id="KAL1377408.1"/>
    </source>
</evidence>